<evidence type="ECO:0000313" key="7">
    <source>
        <dbReference type="Proteomes" id="UP000214973"/>
    </source>
</evidence>
<evidence type="ECO:0000256" key="1">
    <source>
        <dbReference type="PIRNR" id="PIRNR026583"/>
    </source>
</evidence>
<gene>
    <name evidence="6" type="primary">nrnA_2</name>
    <name evidence="6" type="ORF">SAMEA44547418_01780</name>
</gene>
<feature type="binding site" evidence="2">
    <location>
        <position position="459"/>
    </location>
    <ligand>
        <name>Mn(2+)</name>
        <dbReference type="ChEBI" id="CHEBI:29035"/>
        <label>2</label>
    </ligand>
</feature>
<dbReference type="InterPro" id="IPR014528">
    <property type="entry name" value="GdpP/PdeA"/>
</dbReference>
<keyword evidence="2" id="KW-0479">Metal-binding</keyword>
<dbReference type="Pfam" id="PF02272">
    <property type="entry name" value="DHHA1"/>
    <property type="match status" value="1"/>
</dbReference>
<feature type="binding site" evidence="2">
    <location>
        <position position="514"/>
    </location>
    <ligand>
        <name>Mn(2+)</name>
        <dbReference type="ChEBI" id="CHEBI:29035"/>
        <label>2</label>
    </ligand>
</feature>
<comment type="similarity">
    <text evidence="1">Belongs to the GdpP/PdeA phosphodiesterase family.</text>
</comment>
<reference evidence="6 7" key="1">
    <citation type="submission" date="2017-06" db="EMBL/GenBank/DDBJ databases">
        <authorList>
            <consortium name="Pathogen Informatics"/>
        </authorList>
    </citation>
    <scope>NUCLEOTIDE SEQUENCE [LARGE SCALE GENOMIC DNA]</scope>
    <source>
        <strain evidence="6 7">NCTC12018</strain>
    </source>
</reference>
<dbReference type="Gene3D" id="3.30.450.20">
    <property type="entry name" value="PAS domain"/>
    <property type="match status" value="1"/>
</dbReference>
<name>A0A239ZWI0_9FIRM</name>
<dbReference type="KEGG" id="vrm:44547418_01780"/>
<dbReference type="Gene3D" id="3.10.310.30">
    <property type="match status" value="1"/>
</dbReference>
<keyword evidence="3" id="KW-0812">Transmembrane</keyword>
<feature type="binding site" evidence="2">
    <location>
        <position position="435"/>
    </location>
    <ligand>
        <name>Mn(2+)</name>
        <dbReference type="ChEBI" id="CHEBI:29035"/>
        <label>1</label>
    </ligand>
</feature>
<dbReference type="InterPro" id="IPR001667">
    <property type="entry name" value="DDH_dom"/>
</dbReference>
<dbReference type="Gene3D" id="3.90.1640.10">
    <property type="entry name" value="inorganic pyrophosphatase (n-terminal core)"/>
    <property type="match status" value="1"/>
</dbReference>
<keyword evidence="1 6" id="KW-0378">Hydrolase</keyword>
<feature type="domain" description="DDH" evidence="4">
    <location>
        <begin position="356"/>
        <end position="511"/>
    </location>
</feature>
<dbReference type="Pfam" id="PF01368">
    <property type="entry name" value="DHH"/>
    <property type="match status" value="1"/>
</dbReference>
<dbReference type="AlphaFoldDB" id="A0A239ZWI0"/>
<evidence type="ECO:0000256" key="3">
    <source>
        <dbReference type="SAM" id="Phobius"/>
    </source>
</evidence>
<comment type="function">
    <text evidence="1">Has phosphodiesterase (PDE) activity against cyclic-di-AMP (c-di-AMP).</text>
</comment>
<dbReference type="FunFam" id="3.90.1640.10:FF:000002">
    <property type="entry name" value="Cyclic-di-AMP phosphodiesterase"/>
    <property type="match status" value="1"/>
</dbReference>
<feature type="binding site" evidence="2">
    <location>
        <position position="368"/>
    </location>
    <ligand>
        <name>Mn(2+)</name>
        <dbReference type="ChEBI" id="CHEBI:29035"/>
        <label>2</label>
    </ligand>
</feature>
<protein>
    <recommendedName>
        <fullName evidence="1">Cyclic-di-AMP phosphodiesterase</fullName>
        <ecNumber evidence="1">3.1.4.-</ecNumber>
    </recommendedName>
</protein>
<comment type="cofactor">
    <cofactor evidence="2">
        <name>Mn(2+)</name>
        <dbReference type="ChEBI" id="CHEBI:29035"/>
    </cofactor>
    <text evidence="2">For phosphodiesterase activity, probably binds 2 Mn(2+) per subunit.</text>
</comment>
<accession>A0A239ZWI0</accession>
<feature type="transmembrane region" description="Helical" evidence="3">
    <location>
        <begin position="12"/>
        <end position="29"/>
    </location>
</feature>
<dbReference type="Proteomes" id="UP000214973">
    <property type="component" value="Chromosome 1"/>
</dbReference>
<dbReference type="RefSeq" id="WP_095066565.1">
    <property type="nucleotide sequence ID" value="NZ_LT906470.1"/>
</dbReference>
<dbReference type="PIRSF" id="PIRSF026583">
    <property type="entry name" value="YybT"/>
    <property type="match status" value="1"/>
</dbReference>
<feature type="domain" description="DHHA1" evidence="5">
    <location>
        <begin position="587"/>
        <end position="664"/>
    </location>
</feature>
<dbReference type="GO" id="GO:0046872">
    <property type="term" value="F:metal ion binding"/>
    <property type="evidence" value="ECO:0007669"/>
    <property type="project" value="UniProtKB-KW"/>
</dbReference>
<dbReference type="InterPro" id="IPR003156">
    <property type="entry name" value="DHHA1_dom"/>
</dbReference>
<dbReference type="InterPro" id="IPR051319">
    <property type="entry name" value="Oligoribo/pAp-PDE_c-di-AMP_PDE"/>
</dbReference>
<dbReference type="PANTHER" id="PTHR47618:SF2">
    <property type="entry name" value="CYCLIC-DI-AMP PHOSPHODIESTERASE GDPP"/>
    <property type="match status" value="1"/>
</dbReference>
<dbReference type="Pfam" id="PF24898">
    <property type="entry name" value="GGDEF_GdpP"/>
    <property type="match status" value="1"/>
</dbReference>
<feature type="binding site" evidence="2">
    <location>
        <position position="362"/>
    </location>
    <ligand>
        <name>Mn(2+)</name>
        <dbReference type="ChEBI" id="CHEBI:29035"/>
        <label>1</label>
    </ligand>
</feature>
<dbReference type="EC" id="3.1.4.-" evidence="1"/>
<dbReference type="GO" id="GO:0005886">
    <property type="term" value="C:plasma membrane"/>
    <property type="evidence" value="ECO:0007669"/>
    <property type="project" value="UniProtKB-SubCell"/>
</dbReference>
<dbReference type="SUPFAM" id="SSF64182">
    <property type="entry name" value="DHH phosphoesterases"/>
    <property type="match status" value="1"/>
</dbReference>
<evidence type="ECO:0000313" key="6">
    <source>
        <dbReference type="EMBL" id="SNV75128.1"/>
    </source>
</evidence>
<evidence type="ECO:0000259" key="5">
    <source>
        <dbReference type="Pfam" id="PF02272"/>
    </source>
</evidence>
<keyword evidence="1" id="KW-1003">Cell membrane</keyword>
<dbReference type="EMBL" id="LT906470">
    <property type="protein sequence ID" value="SNV75128.1"/>
    <property type="molecule type" value="Genomic_DNA"/>
</dbReference>
<keyword evidence="1 3" id="KW-0472">Membrane</keyword>
<keyword evidence="3" id="KW-1133">Transmembrane helix</keyword>
<organism evidence="6 7">
    <name type="scientific">Veillonella rodentium</name>
    <dbReference type="NCBI Taxonomy" id="248315"/>
    <lineage>
        <taxon>Bacteria</taxon>
        <taxon>Bacillati</taxon>
        <taxon>Bacillota</taxon>
        <taxon>Negativicutes</taxon>
        <taxon>Veillonellales</taxon>
        <taxon>Veillonellaceae</taxon>
        <taxon>Veillonella</taxon>
    </lineage>
</organism>
<dbReference type="GO" id="GO:0016787">
    <property type="term" value="F:hydrolase activity"/>
    <property type="evidence" value="ECO:0007669"/>
    <property type="project" value="UniProtKB-UniRule"/>
</dbReference>
<dbReference type="GO" id="GO:0003676">
    <property type="term" value="F:nucleic acid binding"/>
    <property type="evidence" value="ECO:0007669"/>
    <property type="project" value="UniProtKB-UniRule"/>
</dbReference>
<comment type="subcellular location">
    <subcellularLocation>
        <location evidence="1">Cell membrane</location>
    </subcellularLocation>
</comment>
<evidence type="ECO:0000256" key="2">
    <source>
        <dbReference type="PIRSR" id="PIRSR026583-50"/>
    </source>
</evidence>
<evidence type="ECO:0000259" key="4">
    <source>
        <dbReference type="Pfam" id="PF01368"/>
    </source>
</evidence>
<feature type="binding site" evidence="2">
    <location>
        <position position="435"/>
    </location>
    <ligand>
        <name>Mn(2+)</name>
        <dbReference type="ChEBI" id="CHEBI:29035"/>
        <label>2</label>
    </ligand>
</feature>
<dbReference type="InterPro" id="IPR038763">
    <property type="entry name" value="DHH_sf"/>
</dbReference>
<comment type="catalytic activity">
    <reaction evidence="1">
        <text>3',3'-c-di-AMP + H2O = 5'-O-phosphonoadenylyl-(3'-&gt;5')-adenosine + H(+)</text>
        <dbReference type="Rhea" id="RHEA:54420"/>
        <dbReference type="ChEBI" id="CHEBI:15377"/>
        <dbReference type="ChEBI" id="CHEBI:15378"/>
        <dbReference type="ChEBI" id="CHEBI:71500"/>
        <dbReference type="ChEBI" id="CHEBI:138171"/>
    </reaction>
</comment>
<feature type="binding site" evidence="2">
    <location>
        <position position="366"/>
    </location>
    <ligand>
        <name>Mn(2+)</name>
        <dbReference type="ChEBI" id="CHEBI:29035"/>
        <label>1</label>
    </ligand>
</feature>
<dbReference type="GO" id="GO:0106409">
    <property type="term" value="F:cyclic-di-AMP phosphodiesterase activity"/>
    <property type="evidence" value="ECO:0007669"/>
    <property type="project" value="RHEA"/>
</dbReference>
<dbReference type="PANTHER" id="PTHR47618">
    <property type="entry name" value="BIFUNCTIONAL OLIGORIBONUCLEASE AND PAP PHOSPHATASE NRNA"/>
    <property type="match status" value="1"/>
</dbReference>
<sequence length="675" mass="74968">MKSFQRRWEVMELTVIAVLALLLALLAYFNWAVAILAGIIVVAAYLVNYNTVHDRRRLAREQFSAMMKNVTQASNFALQNLPMGIALVNKQGTLVWNNSVFADWVEVDWNKLQKMSTLIPGFRIDKIWGKSGFITEQYEDKYFQIIYKFIDPRDAKADTDSNDELADHSVMALYFKDITTLEQARIKAEEAQPVWGMIQIDNIEELTKGLSDRDYTNLWADINNIVVAEIDGFDGFIRNFQDDMYTFAISRGALVKMESDGFKILEKIRKLPSPRQIPATISIGISENVGTAKEVSERARAALDIALGRGGDQVCIMDGESTRFFGGNTAGVEKNTRVRARVVGQAIHELMNDSEKILVMGHQREDYDALGGAIGIVAIARALGKEVRLALSDEVSAIEKMVHVLDEDEFWEEHIITAEAARNWVEPNTLVIVCDTHRTEMVAAQEALEISERRIVIDHHRRAADFIENPLLTYLEPAASSTSELVTELVQYVGTFVKLSKSEATGIYAGIVLDTKNFNQQTGARTFEAAAFLRRAGADIEMVKQLFIETFDSIQLRAKMVFEASRTEGIAISVAPEGMMDMMALAAQSADMLISNEDIEAAFVLYSLNDGGIGVSARSKGKVNVQVVMEALGGGGHRTVAGAQLQGMTIEEAKKTILDKALEALHSVEAEEEEE</sequence>
<proteinExistence type="inferred from homology"/>
<keyword evidence="7" id="KW-1185">Reference proteome</keyword>
<keyword evidence="2" id="KW-0464">Manganese</keyword>